<accession>A0AA39GQ61</accession>
<protein>
    <submittedName>
        <fullName evidence="2">Uncharacterized protein</fullName>
    </submittedName>
</protein>
<dbReference type="AlphaFoldDB" id="A0AA39GQ61"/>
<evidence type="ECO:0000313" key="2">
    <source>
        <dbReference type="EMBL" id="KAK0391523.1"/>
    </source>
</evidence>
<feature type="compositionally biased region" description="Basic and acidic residues" evidence="1">
    <location>
        <begin position="115"/>
        <end position="151"/>
    </location>
</feature>
<feature type="region of interest" description="Disordered" evidence="1">
    <location>
        <begin position="50"/>
        <end position="161"/>
    </location>
</feature>
<dbReference type="Proteomes" id="UP001175261">
    <property type="component" value="Unassembled WGS sequence"/>
</dbReference>
<evidence type="ECO:0000313" key="3">
    <source>
        <dbReference type="Proteomes" id="UP001175261"/>
    </source>
</evidence>
<name>A0AA39GQ61_SARSR</name>
<dbReference type="EMBL" id="JAPDFR010000001">
    <property type="protein sequence ID" value="KAK0391523.1"/>
    <property type="molecule type" value="Genomic_DNA"/>
</dbReference>
<organism evidence="2 3">
    <name type="scientific">Sarocladium strictum</name>
    <name type="common">Black bundle disease fungus</name>
    <name type="synonym">Acremonium strictum</name>
    <dbReference type="NCBI Taxonomy" id="5046"/>
    <lineage>
        <taxon>Eukaryota</taxon>
        <taxon>Fungi</taxon>
        <taxon>Dikarya</taxon>
        <taxon>Ascomycota</taxon>
        <taxon>Pezizomycotina</taxon>
        <taxon>Sordariomycetes</taxon>
        <taxon>Hypocreomycetidae</taxon>
        <taxon>Hypocreales</taxon>
        <taxon>Sarocladiaceae</taxon>
        <taxon>Sarocladium</taxon>
    </lineage>
</organism>
<proteinExistence type="predicted"/>
<evidence type="ECO:0000256" key="1">
    <source>
        <dbReference type="SAM" id="MobiDB-lite"/>
    </source>
</evidence>
<reference evidence="2" key="1">
    <citation type="submission" date="2022-10" db="EMBL/GenBank/DDBJ databases">
        <title>Determination and structural analysis of whole genome sequence of Sarocladium strictum F4-1.</title>
        <authorList>
            <person name="Hu L."/>
            <person name="Jiang Y."/>
        </authorList>
    </citation>
    <scope>NUCLEOTIDE SEQUENCE</scope>
    <source>
        <strain evidence="2">F4-1</strain>
    </source>
</reference>
<keyword evidence="3" id="KW-1185">Reference proteome</keyword>
<gene>
    <name evidence="2" type="ORF">NLU13_1023</name>
</gene>
<comment type="caution">
    <text evidence="2">The sequence shown here is derived from an EMBL/GenBank/DDBJ whole genome shotgun (WGS) entry which is preliminary data.</text>
</comment>
<sequence>MNTAARIPAALTSTAAATTLRAATKPSSTISLAAASISRPVAPTNSVLLLPRNLHTTPSPLRAPEPSDNPGAMPDGLSERSAKGTTGGGEPLESSARNSPPKPKISNLSVPGTDGPDKLSEEQRREVEQHNKEFEEKHDRGTAAEDDKVDKSFWSSERGTD</sequence>